<evidence type="ECO:0000313" key="2">
    <source>
        <dbReference type="EMBL" id="EUA66011.1"/>
    </source>
</evidence>
<feature type="region of interest" description="Disordered" evidence="1">
    <location>
        <begin position="1"/>
        <end position="21"/>
    </location>
</feature>
<dbReference type="AlphaFoldDB" id="X8DD60"/>
<name>X8DD60_MYCXE</name>
<gene>
    <name evidence="2" type="ORF">I553_3361</name>
</gene>
<comment type="caution">
    <text evidence="2">The sequence shown here is derived from an EMBL/GenBank/DDBJ whole genome shotgun (WGS) entry which is preliminary data.</text>
</comment>
<accession>X8DD60</accession>
<sequence length="38" mass="4289">MVAPRIDETDDPGQTKRAPTFGTAVDLFTRLRSRDWPA</sequence>
<organism evidence="2">
    <name type="scientific">Mycobacterium xenopi 4042</name>
    <dbReference type="NCBI Taxonomy" id="1299334"/>
    <lineage>
        <taxon>Bacteria</taxon>
        <taxon>Bacillati</taxon>
        <taxon>Actinomycetota</taxon>
        <taxon>Actinomycetes</taxon>
        <taxon>Mycobacteriales</taxon>
        <taxon>Mycobacteriaceae</taxon>
        <taxon>Mycobacterium</taxon>
    </lineage>
</organism>
<reference evidence="2" key="1">
    <citation type="submission" date="2014-01" db="EMBL/GenBank/DDBJ databases">
        <authorList>
            <person name="Brown-Elliot B."/>
            <person name="Wallace R."/>
            <person name="Lenaerts A."/>
            <person name="Ordway D."/>
            <person name="DeGroote M.A."/>
            <person name="Parker T."/>
            <person name="Sizemore C."/>
            <person name="Tallon L.J."/>
            <person name="Sadzewicz L.K."/>
            <person name="Sengamalay N."/>
            <person name="Fraser C.M."/>
            <person name="Hine E."/>
            <person name="Shefchek K.A."/>
            <person name="Das S.P."/>
            <person name="Tettelin H."/>
        </authorList>
    </citation>
    <scope>NUCLEOTIDE SEQUENCE [LARGE SCALE GENOMIC DNA]</scope>
    <source>
        <strain evidence="2">4042</strain>
    </source>
</reference>
<evidence type="ECO:0000256" key="1">
    <source>
        <dbReference type="SAM" id="MobiDB-lite"/>
    </source>
</evidence>
<protein>
    <submittedName>
        <fullName evidence="2">Uncharacterized protein</fullName>
    </submittedName>
</protein>
<dbReference type="PATRIC" id="fig|1299334.3.peg.2026"/>
<proteinExistence type="predicted"/>
<dbReference type="EMBL" id="JAOB01000021">
    <property type="protein sequence ID" value="EUA66011.1"/>
    <property type="molecule type" value="Genomic_DNA"/>
</dbReference>